<sequence>VAFVGFAAFMKKAVAVADIQEKAEIKLANALKSLGQNTKETRKDLLDFASSLQSVTTFGDEAIIEIQALLTSLGGLSGETLKRATAATLDFAAAMDQDAKAAAINFAKAATGFTSGITRYIGEVKLSGDVTEDFTRVLTKAESKLGGTATVLTKTFGGALQQLWNSLGDVTERMGFSVTKSERFIAVINELRIGVDEFVTFLDQNIDSLVKFGDAAADAFVKVAESLGPLANANLKLLKIVSQIDKFLGDAGTGVFAGIGPAIDIAIDATDKLGERIQAAVDKIRNLGKDGKTAADQLGEGLDTALTEAEQHVLDLQGAVESLGLITQEGLVDRVKELILGWEAVNLQLIATGENTKFIELNMVQITELADELRAQGAILPSQFEAVNSTLGKINKNFDFAGNLAAQFGATLTRAALQGELTFKRFFKQLLVDLAAAIVQAAILAAILSSFGGKGFGAVFKGFFGIGGSKGGIVPGFAGGGIVPGVDTGRDTVLAGLRPGELILPPEVTRAIVDAVNRPTSTATFNFQGATGLEDLFEDINALVERRGFTLRATETVP</sequence>
<dbReference type="AlphaFoldDB" id="A0A0F9FL62"/>
<organism evidence="1">
    <name type="scientific">marine sediment metagenome</name>
    <dbReference type="NCBI Taxonomy" id="412755"/>
    <lineage>
        <taxon>unclassified sequences</taxon>
        <taxon>metagenomes</taxon>
        <taxon>ecological metagenomes</taxon>
    </lineage>
</organism>
<accession>A0A0F9FL62</accession>
<evidence type="ECO:0008006" key="2">
    <source>
        <dbReference type="Google" id="ProtNLM"/>
    </source>
</evidence>
<comment type="caution">
    <text evidence="1">The sequence shown here is derived from an EMBL/GenBank/DDBJ whole genome shotgun (WGS) entry which is preliminary data.</text>
</comment>
<protein>
    <recommendedName>
        <fullName evidence="2">Bacteriophage tail tape measure C-terminal domain-containing protein</fullName>
    </recommendedName>
</protein>
<evidence type="ECO:0000313" key="1">
    <source>
        <dbReference type="EMBL" id="KKL87149.1"/>
    </source>
</evidence>
<dbReference type="EMBL" id="LAZR01020917">
    <property type="protein sequence ID" value="KKL87149.1"/>
    <property type="molecule type" value="Genomic_DNA"/>
</dbReference>
<name>A0A0F9FL62_9ZZZZ</name>
<reference evidence="1" key="1">
    <citation type="journal article" date="2015" name="Nature">
        <title>Complex archaea that bridge the gap between prokaryotes and eukaryotes.</title>
        <authorList>
            <person name="Spang A."/>
            <person name="Saw J.H."/>
            <person name="Jorgensen S.L."/>
            <person name="Zaremba-Niedzwiedzka K."/>
            <person name="Martijn J."/>
            <person name="Lind A.E."/>
            <person name="van Eijk R."/>
            <person name="Schleper C."/>
            <person name="Guy L."/>
            <person name="Ettema T.J."/>
        </authorList>
    </citation>
    <scope>NUCLEOTIDE SEQUENCE</scope>
</reference>
<proteinExistence type="predicted"/>
<feature type="non-terminal residue" evidence="1">
    <location>
        <position position="1"/>
    </location>
</feature>
<gene>
    <name evidence="1" type="ORF">LCGC14_1937620</name>
</gene>